<feature type="transmembrane region" description="Helical" evidence="6">
    <location>
        <begin position="130"/>
        <end position="148"/>
    </location>
</feature>
<comment type="caution">
    <text evidence="8">The sequence shown here is derived from an EMBL/GenBank/DDBJ whole genome shotgun (WGS) entry which is preliminary data.</text>
</comment>
<feature type="transmembrane region" description="Helical" evidence="6">
    <location>
        <begin position="249"/>
        <end position="268"/>
    </location>
</feature>
<evidence type="ECO:0000256" key="2">
    <source>
        <dbReference type="ARBA" id="ARBA00007362"/>
    </source>
</evidence>
<keyword evidence="5 6" id="KW-0472">Membrane</keyword>
<organism evidence="8 9">
    <name type="scientific">Pseudobacillus wudalianchiensis</name>
    <dbReference type="NCBI Taxonomy" id="1743143"/>
    <lineage>
        <taxon>Bacteria</taxon>
        <taxon>Bacillati</taxon>
        <taxon>Bacillota</taxon>
        <taxon>Bacilli</taxon>
        <taxon>Bacillales</taxon>
        <taxon>Bacillaceae</taxon>
        <taxon>Pseudobacillus</taxon>
    </lineage>
</organism>
<protein>
    <submittedName>
        <fullName evidence="8">Multidrug transporter</fullName>
    </submittedName>
</protein>
<dbReference type="InterPro" id="IPR037185">
    <property type="entry name" value="EmrE-like"/>
</dbReference>
<keyword evidence="9" id="KW-1185">Reference proteome</keyword>
<keyword evidence="4 6" id="KW-1133">Transmembrane helix</keyword>
<feature type="transmembrane region" description="Helical" evidence="6">
    <location>
        <begin position="99"/>
        <end position="118"/>
    </location>
</feature>
<dbReference type="RefSeq" id="WP_065411972.1">
    <property type="nucleotide sequence ID" value="NZ_MAYT01000030.1"/>
</dbReference>
<proteinExistence type="inferred from homology"/>
<feature type="transmembrane region" description="Helical" evidence="6">
    <location>
        <begin position="74"/>
        <end position="93"/>
    </location>
</feature>
<evidence type="ECO:0000313" key="9">
    <source>
        <dbReference type="Proteomes" id="UP000092578"/>
    </source>
</evidence>
<gene>
    <name evidence="8" type="ORF">A8F95_15385</name>
</gene>
<dbReference type="Pfam" id="PF00892">
    <property type="entry name" value="EamA"/>
    <property type="match status" value="2"/>
</dbReference>
<feature type="domain" description="EamA" evidence="7">
    <location>
        <begin position="156"/>
        <end position="291"/>
    </location>
</feature>
<evidence type="ECO:0000256" key="4">
    <source>
        <dbReference type="ARBA" id="ARBA00022989"/>
    </source>
</evidence>
<dbReference type="PANTHER" id="PTHR32322:SF2">
    <property type="entry name" value="EAMA DOMAIN-CONTAINING PROTEIN"/>
    <property type="match status" value="1"/>
</dbReference>
<feature type="transmembrane region" description="Helical" evidence="6">
    <location>
        <begin position="218"/>
        <end position="237"/>
    </location>
</feature>
<feature type="transmembrane region" description="Helical" evidence="6">
    <location>
        <begin position="274"/>
        <end position="292"/>
    </location>
</feature>
<evidence type="ECO:0000256" key="1">
    <source>
        <dbReference type="ARBA" id="ARBA00004127"/>
    </source>
</evidence>
<accession>A0A1B9AE27</accession>
<feature type="transmembrane region" description="Helical" evidence="6">
    <location>
        <begin position="185"/>
        <end position="206"/>
    </location>
</feature>
<dbReference type="SUPFAM" id="SSF103481">
    <property type="entry name" value="Multidrug resistance efflux transporter EmrE"/>
    <property type="match status" value="1"/>
</dbReference>
<evidence type="ECO:0000256" key="5">
    <source>
        <dbReference type="ARBA" id="ARBA00023136"/>
    </source>
</evidence>
<dbReference type="InterPro" id="IPR000620">
    <property type="entry name" value="EamA_dom"/>
</dbReference>
<sequence length="309" mass="34051">MLRLKGVMMIVIGSILWGVTGVIVEWLLVNTHLSTSFLLTIRLAFAGIFLLAFLLISKKDIMSVWKTPSWRYQLIIFSIVGMLGIQYTFVAAIEESNAVFATLLQFSAPIFVTLYVSLKNKKFPPQYQMVGIAGTLVGLYLLMTNGSLGNLLVSPIAIFWGVGLGLTYAFYILYPARLMAEWSILMIVGWAMLIGGVVLGVISGAWKPDEWLLLTQDHAALMISVLITLGTIAYVLFLTSMKYISAVEASILSSLEPLSVMLISAIWLGTVLQSFQLIGVLLMILFVTWLSIGGRKINLGRKNTKSLKS</sequence>
<dbReference type="Proteomes" id="UP000092578">
    <property type="component" value="Unassembled WGS sequence"/>
</dbReference>
<evidence type="ECO:0000256" key="3">
    <source>
        <dbReference type="ARBA" id="ARBA00022692"/>
    </source>
</evidence>
<dbReference type="GO" id="GO:0016020">
    <property type="term" value="C:membrane"/>
    <property type="evidence" value="ECO:0007669"/>
    <property type="project" value="UniProtKB-SubCell"/>
</dbReference>
<dbReference type="PANTHER" id="PTHR32322">
    <property type="entry name" value="INNER MEMBRANE TRANSPORTER"/>
    <property type="match status" value="1"/>
</dbReference>
<keyword evidence="3 6" id="KW-0812">Transmembrane</keyword>
<feature type="transmembrane region" description="Helical" evidence="6">
    <location>
        <begin position="7"/>
        <end position="29"/>
    </location>
</feature>
<evidence type="ECO:0000256" key="6">
    <source>
        <dbReference type="SAM" id="Phobius"/>
    </source>
</evidence>
<evidence type="ECO:0000313" key="8">
    <source>
        <dbReference type="EMBL" id="OCA82080.1"/>
    </source>
</evidence>
<name>A0A1B9AE27_9BACI</name>
<dbReference type="EMBL" id="MAYT01000030">
    <property type="protein sequence ID" value="OCA82080.1"/>
    <property type="molecule type" value="Genomic_DNA"/>
</dbReference>
<dbReference type="InterPro" id="IPR050638">
    <property type="entry name" value="AA-Vitamin_Transporters"/>
</dbReference>
<dbReference type="AlphaFoldDB" id="A0A1B9AE27"/>
<comment type="subcellular location">
    <subcellularLocation>
        <location evidence="1">Endomembrane system</location>
        <topology evidence="1">Multi-pass membrane protein</topology>
    </subcellularLocation>
</comment>
<reference evidence="9" key="1">
    <citation type="submission" date="2016-05" db="EMBL/GenBank/DDBJ databases">
        <authorList>
            <person name="Liu B."/>
            <person name="Wang J."/>
            <person name="Zhu Y."/>
            <person name="Liu G."/>
            <person name="Chen Q."/>
            <person name="Chen Z."/>
            <person name="Lan J."/>
            <person name="Che J."/>
            <person name="Ge C."/>
            <person name="Shi H."/>
            <person name="Pan Z."/>
            <person name="Liu X."/>
        </authorList>
    </citation>
    <scope>NUCLEOTIDE SEQUENCE [LARGE SCALE GENOMIC DNA]</scope>
    <source>
        <strain evidence="9">FJAT-27215</strain>
    </source>
</reference>
<feature type="transmembrane region" description="Helical" evidence="6">
    <location>
        <begin position="154"/>
        <end position="173"/>
    </location>
</feature>
<comment type="similarity">
    <text evidence="2">Belongs to the EamA transporter family.</text>
</comment>
<feature type="transmembrane region" description="Helical" evidence="6">
    <location>
        <begin position="35"/>
        <end position="54"/>
    </location>
</feature>
<evidence type="ECO:0000259" key="7">
    <source>
        <dbReference type="Pfam" id="PF00892"/>
    </source>
</evidence>
<feature type="domain" description="EamA" evidence="7">
    <location>
        <begin position="5"/>
        <end position="143"/>
    </location>
</feature>